<dbReference type="RefSeq" id="XP_014565294.1">
    <property type="nucleotide sequence ID" value="XM_014709808.1"/>
</dbReference>
<reference evidence="5 6" key="2">
    <citation type="journal article" date="2012" name="Open Biol.">
        <title>Characteristics of nucleosomes and linker DNA regions on the genome of the basidiomycete Mixia osmundae revealed by mono- and dinucleosome mapping.</title>
        <authorList>
            <person name="Nishida H."/>
            <person name="Kondo S."/>
            <person name="Matsumoto T."/>
            <person name="Suzuki Y."/>
            <person name="Yoshikawa H."/>
            <person name="Taylor T.D."/>
            <person name="Sugiyama J."/>
        </authorList>
    </citation>
    <scope>NUCLEOTIDE SEQUENCE [LARGE SCALE GENOMIC DNA]</scope>
    <source>
        <strain evidence="6">CBS 9802 / IAM 14324 / JCM 22182 / KY 12970</strain>
    </source>
</reference>
<dbReference type="PRINTS" id="PR00499">
    <property type="entry name" value="P67PHOX"/>
</dbReference>
<dbReference type="Pfam" id="PF00018">
    <property type="entry name" value="SH3_1"/>
    <property type="match status" value="1"/>
</dbReference>
<sequence>MFASLTQEDRQAFFDLLDEYFASRPHLLAGSAGDDTSSAALGVLASQHGPALANHAMRNPAATSSALKAGGMSDKAADSLSRFGSKVSAYRDRSDSNPPAAPARHTPPPAPSAARPPAPPPRTNSGPTAAPPAPAASHGGLQSGRSFGGMNVTSGKAALNSVMNYKKDVRKDGPTIPFVKAKPVSTTLAAPAAALGPAHSSAPIAPPPVRRGPVPPPPVHVTKGIGTVEALYDYEATDAGDLPLREGAQVTLLERVNDEWLKGEDSDGKTGIFPATYVKELYEDFAIRKTSDR</sequence>
<dbReference type="InterPro" id="IPR001452">
    <property type="entry name" value="SH3_domain"/>
</dbReference>
<dbReference type="InterPro" id="IPR050384">
    <property type="entry name" value="Endophilin_SH3RF"/>
</dbReference>
<dbReference type="PROSITE" id="PS50002">
    <property type="entry name" value="SH3"/>
    <property type="match status" value="1"/>
</dbReference>
<dbReference type="HOGENOM" id="CLU_067162_0_0_1"/>
<gene>
    <name evidence="5" type="primary">Mo03456</name>
    <name evidence="5" type="ORF">E5Q_03456</name>
</gene>
<dbReference type="SMART" id="SM00326">
    <property type="entry name" value="SH3"/>
    <property type="match status" value="1"/>
</dbReference>
<dbReference type="OrthoDB" id="10255128at2759"/>
<evidence type="ECO:0000256" key="1">
    <source>
        <dbReference type="ARBA" id="ARBA00022443"/>
    </source>
</evidence>
<dbReference type="eggNOG" id="KOG3601">
    <property type="taxonomic scope" value="Eukaryota"/>
</dbReference>
<keyword evidence="6" id="KW-1185">Reference proteome</keyword>
<dbReference type="EMBL" id="BABT02000106">
    <property type="protein sequence ID" value="GAA96785.1"/>
    <property type="molecule type" value="Genomic_DNA"/>
</dbReference>
<evidence type="ECO:0000256" key="3">
    <source>
        <dbReference type="SAM" id="MobiDB-lite"/>
    </source>
</evidence>
<dbReference type="OMA" id="AEVLYDY"/>
<evidence type="ECO:0000313" key="5">
    <source>
        <dbReference type="EMBL" id="GAA96785.1"/>
    </source>
</evidence>
<feature type="compositionally biased region" description="Pro residues" evidence="3">
    <location>
        <begin position="99"/>
        <end position="122"/>
    </location>
</feature>
<accession>G7E1S5</accession>
<feature type="region of interest" description="Disordered" evidence="3">
    <location>
        <begin position="84"/>
        <end position="149"/>
    </location>
</feature>
<dbReference type="InParanoid" id="G7E1S5"/>
<proteinExistence type="predicted"/>
<dbReference type="PANTHER" id="PTHR14167:SF116">
    <property type="entry name" value="CAP, ISOFORM AC"/>
    <property type="match status" value="1"/>
</dbReference>
<reference evidence="5 6" key="1">
    <citation type="journal article" date="2011" name="J. Gen. Appl. Microbiol.">
        <title>Draft genome sequencing of the enigmatic basidiomycete Mixia osmundae.</title>
        <authorList>
            <person name="Nishida H."/>
            <person name="Nagatsuka Y."/>
            <person name="Sugiyama J."/>
        </authorList>
    </citation>
    <scope>NUCLEOTIDE SEQUENCE [LARGE SCALE GENOMIC DNA]</scope>
    <source>
        <strain evidence="6">CBS 9802 / IAM 14324 / JCM 22182 / KY 12970</strain>
    </source>
</reference>
<name>G7E1S5_MIXOS</name>
<dbReference type="SUPFAM" id="SSF50044">
    <property type="entry name" value="SH3-domain"/>
    <property type="match status" value="1"/>
</dbReference>
<protein>
    <recommendedName>
        <fullName evidence="4">SH3 domain-containing protein</fullName>
    </recommendedName>
</protein>
<dbReference type="Gene3D" id="2.30.30.40">
    <property type="entry name" value="SH3 Domains"/>
    <property type="match status" value="1"/>
</dbReference>
<organism evidence="5 6">
    <name type="scientific">Mixia osmundae (strain CBS 9802 / IAM 14324 / JCM 22182 / KY 12970)</name>
    <dbReference type="NCBI Taxonomy" id="764103"/>
    <lineage>
        <taxon>Eukaryota</taxon>
        <taxon>Fungi</taxon>
        <taxon>Dikarya</taxon>
        <taxon>Basidiomycota</taxon>
        <taxon>Pucciniomycotina</taxon>
        <taxon>Mixiomycetes</taxon>
        <taxon>Mixiales</taxon>
        <taxon>Mixiaceae</taxon>
        <taxon>Mixia</taxon>
    </lineage>
</organism>
<dbReference type="AlphaFoldDB" id="G7E1S5"/>
<comment type="caution">
    <text evidence="5">The sequence shown here is derived from an EMBL/GenBank/DDBJ whole genome shotgun (WGS) entry which is preliminary data.</text>
</comment>
<feature type="domain" description="SH3" evidence="4">
    <location>
        <begin position="223"/>
        <end position="283"/>
    </location>
</feature>
<evidence type="ECO:0000259" key="4">
    <source>
        <dbReference type="PROSITE" id="PS50002"/>
    </source>
</evidence>
<dbReference type="InterPro" id="IPR036028">
    <property type="entry name" value="SH3-like_dom_sf"/>
</dbReference>
<dbReference type="STRING" id="764103.G7E1S5"/>
<evidence type="ECO:0000313" key="6">
    <source>
        <dbReference type="Proteomes" id="UP000009131"/>
    </source>
</evidence>
<dbReference type="CDD" id="cd00174">
    <property type="entry name" value="SH3"/>
    <property type="match status" value="1"/>
</dbReference>
<dbReference type="PANTHER" id="PTHR14167">
    <property type="entry name" value="SH3 DOMAIN-CONTAINING"/>
    <property type="match status" value="1"/>
</dbReference>
<dbReference type="Proteomes" id="UP000009131">
    <property type="component" value="Unassembled WGS sequence"/>
</dbReference>
<evidence type="ECO:0000256" key="2">
    <source>
        <dbReference type="PROSITE-ProRule" id="PRU00192"/>
    </source>
</evidence>
<keyword evidence="1 2" id="KW-0728">SH3 domain</keyword>
<dbReference type="PRINTS" id="PR00452">
    <property type="entry name" value="SH3DOMAIN"/>
</dbReference>